<protein>
    <submittedName>
        <fullName evidence="1">Uncharacterized protein</fullName>
    </submittedName>
</protein>
<keyword evidence="2" id="KW-1185">Reference proteome</keyword>
<name>A0A4Z2ED06_9TELE</name>
<dbReference type="Proteomes" id="UP000314294">
    <property type="component" value="Unassembled WGS sequence"/>
</dbReference>
<reference evidence="1 2" key="1">
    <citation type="submission" date="2019-03" db="EMBL/GenBank/DDBJ databases">
        <title>First draft genome of Liparis tanakae, snailfish: a comprehensive survey of snailfish specific genes.</title>
        <authorList>
            <person name="Kim W."/>
            <person name="Song I."/>
            <person name="Jeong J.-H."/>
            <person name="Kim D."/>
            <person name="Kim S."/>
            <person name="Ryu S."/>
            <person name="Song J.Y."/>
            <person name="Lee S.K."/>
        </authorList>
    </citation>
    <scope>NUCLEOTIDE SEQUENCE [LARGE SCALE GENOMIC DNA]</scope>
    <source>
        <tissue evidence="1">Muscle</tissue>
    </source>
</reference>
<organism evidence="1 2">
    <name type="scientific">Liparis tanakae</name>
    <name type="common">Tanaka's snailfish</name>
    <dbReference type="NCBI Taxonomy" id="230148"/>
    <lineage>
        <taxon>Eukaryota</taxon>
        <taxon>Metazoa</taxon>
        <taxon>Chordata</taxon>
        <taxon>Craniata</taxon>
        <taxon>Vertebrata</taxon>
        <taxon>Euteleostomi</taxon>
        <taxon>Actinopterygii</taxon>
        <taxon>Neopterygii</taxon>
        <taxon>Teleostei</taxon>
        <taxon>Neoteleostei</taxon>
        <taxon>Acanthomorphata</taxon>
        <taxon>Eupercaria</taxon>
        <taxon>Perciformes</taxon>
        <taxon>Cottioidei</taxon>
        <taxon>Cottales</taxon>
        <taxon>Liparidae</taxon>
        <taxon>Liparis</taxon>
    </lineage>
</organism>
<dbReference type="EMBL" id="SRLO01009598">
    <property type="protein sequence ID" value="TNN26736.1"/>
    <property type="molecule type" value="Genomic_DNA"/>
</dbReference>
<evidence type="ECO:0000313" key="1">
    <source>
        <dbReference type="EMBL" id="TNN26736.1"/>
    </source>
</evidence>
<evidence type="ECO:0000313" key="2">
    <source>
        <dbReference type="Proteomes" id="UP000314294"/>
    </source>
</evidence>
<dbReference type="AlphaFoldDB" id="A0A4Z2ED06"/>
<proteinExistence type="predicted"/>
<accession>A0A4Z2ED06</accession>
<gene>
    <name evidence="1" type="ORF">EYF80_063126</name>
</gene>
<sequence length="75" mass="8764">MFGQQAAPPQGVSHPWWTRTFIVELHQTPLGLLLFTLLTETRRIKTQGFILPRRPPEARHTCLCYGLTWIRQHDV</sequence>
<comment type="caution">
    <text evidence="1">The sequence shown here is derived from an EMBL/GenBank/DDBJ whole genome shotgun (WGS) entry which is preliminary data.</text>
</comment>